<keyword evidence="1" id="KW-0732">Signal</keyword>
<dbReference type="EMBL" id="OV725079">
    <property type="protein sequence ID" value="CAH1395970.1"/>
    <property type="molecule type" value="Genomic_DNA"/>
</dbReference>
<evidence type="ECO:0000313" key="3">
    <source>
        <dbReference type="Proteomes" id="UP001152798"/>
    </source>
</evidence>
<evidence type="ECO:0000313" key="2">
    <source>
        <dbReference type="EMBL" id="CAH1395970.1"/>
    </source>
</evidence>
<dbReference type="OrthoDB" id="6330588at2759"/>
<dbReference type="AlphaFoldDB" id="A0A9P0H5S1"/>
<accession>A0A9P0H5S1</accession>
<feature type="signal peptide" evidence="1">
    <location>
        <begin position="1"/>
        <end position="17"/>
    </location>
</feature>
<organism evidence="2 3">
    <name type="scientific">Nezara viridula</name>
    <name type="common">Southern green stink bug</name>
    <name type="synonym">Cimex viridulus</name>
    <dbReference type="NCBI Taxonomy" id="85310"/>
    <lineage>
        <taxon>Eukaryota</taxon>
        <taxon>Metazoa</taxon>
        <taxon>Ecdysozoa</taxon>
        <taxon>Arthropoda</taxon>
        <taxon>Hexapoda</taxon>
        <taxon>Insecta</taxon>
        <taxon>Pterygota</taxon>
        <taxon>Neoptera</taxon>
        <taxon>Paraneoptera</taxon>
        <taxon>Hemiptera</taxon>
        <taxon>Heteroptera</taxon>
        <taxon>Panheteroptera</taxon>
        <taxon>Pentatomomorpha</taxon>
        <taxon>Pentatomoidea</taxon>
        <taxon>Pentatomidae</taxon>
        <taxon>Pentatominae</taxon>
        <taxon>Nezara</taxon>
    </lineage>
</organism>
<reference evidence="2" key="1">
    <citation type="submission" date="2022-01" db="EMBL/GenBank/DDBJ databases">
        <authorList>
            <person name="King R."/>
        </authorList>
    </citation>
    <scope>NUCLEOTIDE SEQUENCE</scope>
</reference>
<name>A0A9P0H5S1_NEZVI</name>
<evidence type="ECO:0008006" key="4">
    <source>
        <dbReference type="Google" id="ProtNLM"/>
    </source>
</evidence>
<dbReference type="Proteomes" id="UP001152798">
    <property type="component" value="Chromosome 3"/>
</dbReference>
<protein>
    <recommendedName>
        <fullName evidence="4">Neuropeptide</fullName>
    </recommendedName>
</protein>
<keyword evidence="3" id="KW-1185">Reference proteome</keyword>
<gene>
    <name evidence="2" type="ORF">NEZAVI_LOCUS6132</name>
</gene>
<sequence length="189" mass="21617">MFLQVLAAAALLLQVFAYERLPWHQYYKPSLQRWEPASSGRPARTRAGYGRYRMVPGGAELTCQFPSNYNIISNIIWERADMGALKSLDELYKRAGEEQEYRVVSWRSGSRLQLRAPGLLARGLYRCIATAAGPDHRRHLTLFQDVPFYPAVGSGWRSGHVNGRCCRSLSYDDFSHQSAYVLESLLYYD</sequence>
<evidence type="ECO:0000256" key="1">
    <source>
        <dbReference type="SAM" id="SignalP"/>
    </source>
</evidence>
<proteinExistence type="predicted"/>
<feature type="chain" id="PRO_5040443986" description="Neuropeptide" evidence="1">
    <location>
        <begin position="18"/>
        <end position="189"/>
    </location>
</feature>